<protein>
    <submittedName>
        <fullName evidence="1">CLUMA_CG018976, isoform A</fullName>
    </submittedName>
</protein>
<sequence>MADEFFYGVTLTGEKKRLCGIQHQKMKKIIQNEPINSS</sequence>
<gene>
    <name evidence="1" type="ORF">CLUMA_CG018976</name>
</gene>
<accession>A0A1J1J4Z5</accession>
<evidence type="ECO:0000313" key="1">
    <source>
        <dbReference type="EMBL" id="CRL05953.1"/>
    </source>
</evidence>
<evidence type="ECO:0000313" key="2">
    <source>
        <dbReference type="Proteomes" id="UP000183832"/>
    </source>
</evidence>
<keyword evidence="2" id="KW-1185">Reference proteome</keyword>
<dbReference type="Proteomes" id="UP000183832">
    <property type="component" value="Unassembled WGS sequence"/>
</dbReference>
<reference evidence="1 2" key="1">
    <citation type="submission" date="2015-04" db="EMBL/GenBank/DDBJ databases">
        <authorList>
            <person name="Syromyatnikov M.Y."/>
            <person name="Popov V.N."/>
        </authorList>
    </citation>
    <scope>NUCLEOTIDE SEQUENCE [LARGE SCALE GENOMIC DNA]</scope>
</reference>
<organism evidence="1 2">
    <name type="scientific">Clunio marinus</name>
    <dbReference type="NCBI Taxonomy" id="568069"/>
    <lineage>
        <taxon>Eukaryota</taxon>
        <taxon>Metazoa</taxon>
        <taxon>Ecdysozoa</taxon>
        <taxon>Arthropoda</taxon>
        <taxon>Hexapoda</taxon>
        <taxon>Insecta</taxon>
        <taxon>Pterygota</taxon>
        <taxon>Neoptera</taxon>
        <taxon>Endopterygota</taxon>
        <taxon>Diptera</taxon>
        <taxon>Nematocera</taxon>
        <taxon>Chironomoidea</taxon>
        <taxon>Chironomidae</taxon>
        <taxon>Clunio</taxon>
    </lineage>
</organism>
<proteinExistence type="predicted"/>
<dbReference type="AlphaFoldDB" id="A0A1J1J4Z5"/>
<name>A0A1J1J4Z5_9DIPT</name>
<dbReference type="EMBL" id="CVRI01000066">
    <property type="protein sequence ID" value="CRL05953.1"/>
    <property type="molecule type" value="Genomic_DNA"/>
</dbReference>